<comment type="subcellular location">
    <subcellularLocation>
        <location evidence="1">Endomembrane system</location>
        <topology evidence="1">Multi-pass membrane protein</topology>
    </subcellularLocation>
</comment>
<dbReference type="FunFam" id="3.90.550.10:FF:000194">
    <property type="entry name" value="Cellulose synthase-like protein G2 isoform A"/>
    <property type="match status" value="1"/>
</dbReference>
<feature type="active site" evidence="8">
    <location>
        <position position="140"/>
    </location>
</feature>
<keyword evidence="13" id="KW-1185">Reference proteome</keyword>
<dbReference type="GO" id="GO:0071555">
    <property type="term" value="P:cell wall organization"/>
    <property type="evidence" value="ECO:0007669"/>
    <property type="project" value="UniProtKB-KW"/>
</dbReference>
<dbReference type="GO" id="GO:0012505">
    <property type="term" value="C:endomembrane system"/>
    <property type="evidence" value="ECO:0007669"/>
    <property type="project" value="UniProtKB-SubCell"/>
</dbReference>
<evidence type="ECO:0000256" key="2">
    <source>
        <dbReference type="ARBA" id="ARBA00022676"/>
    </source>
</evidence>
<feature type="transmembrane region" description="Helical" evidence="11">
    <location>
        <begin position="695"/>
        <end position="716"/>
    </location>
</feature>
<evidence type="ECO:0000256" key="6">
    <source>
        <dbReference type="ARBA" id="ARBA00023136"/>
    </source>
</evidence>
<evidence type="ECO:0000256" key="7">
    <source>
        <dbReference type="ARBA" id="ARBA00023316"/>
    </source>
</evidence>
<feature type="binding site" evidence="9">
    <location>
        <position position="110"/>
    </location>
    <ligand>
        <name>UDP-alpha-D-glucose</name>
        <dbReference type="ChEBI" id="CHEBI:58885"/>
    </ligand>
</feature>
<evidence type="ECO:0000256" key="3">
    <source>
        <dbReference type="ARBA" id="ARBA00022679"/>
    </source>
</evidence>
<keyword evidence="3" id="KW-0808">Transferase</keyword>
<evidence type="ECO:0000256" key="1">
    <source>
        <dbReference type="ARBA" id="ARBA00004127"/>
    </source>
</evidence>
<dbReference type="PANTHER" id="PTHR13301">
    <property type="entry name" value="X-BOX TRANSCRIPTION FACTOR-RELATED"/>
    <property type="match status" value="1"/>
</dbReference>
<dbReference type="Pfam" id="PF03552">
    <property type="entry name" value="Cellulose_synt"/>
    <property type="match status" value="2"/>
</dbReference>
<reference evidence="12" key="1">
    <citation type="submission" date="2022-12" db="EMBL/GenBank/DDBJ databases">
        <title>Draft genome assemblies for two species of Escallonia (Escalloniales).</title>
        <authorList>
            <person name="Chanderbali A."/>
            <person name="Dervinis C."/>
            <person name="Anghel I."/>
            <person name="Soltis D."/>
            <person name="Soltis P."/>
            <person name="Zapata F."/>
        </authorList>
    </citation>
    <scope>NUCLEOTIDE SEQUENCE</scope>
    <source>
        <strain evidence="12">UCBG92.1500</strain>
        <tissue evidence="12">Leaf</tissue>
    </source>
</reference>
<keyword evidence="6 11" id="KW-0472">Membrane</keyword>
<name>A0AA88U8T7_9ASTE</name>
<evidence type="ECO:0008006" key="14">
    <source>
        <dbReference type="Google" id="ProtNLM"/>
    </source>
</evidence>
<comment type="caution">
    <text evidence="12">The sequence shown here is derived from an EMBL/GenBank/DDBJ whole genome shotgun (WGS) entry which is preliminary data.</text>
</comment>
<dbReference type="SUPFAM" id="SSF53448">
    <property type="entry name" value="Nucleotide-diphospho-sugar transferases"/>
    <property type="match status" value="1"/>
</dbReference>
<feature type="active site" evidence="8">
    <location>
        <position position="433"/>
    </location>
</feature>
<feature type="binding site" evidence="9">
    <location>
        <position position="111"/>
    </location>
    <ligand>
        <name>UDP-alpha-D-glucose</name>
        <dbReference type="ChEBI" id="CHEBI:58885"/>
    </ligand>
</feature>
<feature type="binding site" evidence="10">
    <location>
        <position position="259"/>
    </location>
    <ligand>
        <name>Mn(2+)</name>
        <dbReference type="ChEBI" id="CHEBI:29035"/>
    </ligand>
</feature>
<dbReference type="InterPro" id="IPR029044">
    <property type="entry name" value="Nucleotide-diphossugar_trans"/>
</dbReference>
<feature type="transmembrane region" description="Helical" evidence="11">
    <location>
        <begin position="53"/>
        <end position="72"/>
    </location>
</feature>
<proteinExistence type="predicted"/>
<protein>
    <recommendedName>
        <fullName evidence="14">Cellulose synthase-like protein G2</fullName>
    </recommendedName>
</protein>
<keyword evidence="2" id="KW-0328">Glycosyltransferase</keyword>
<evidence type="ECO:0000256" key="10">
    <source>
        <dbReference type="PIRSR" id="PIRSR605150-3"/>
    </source>
</evidence>
<dbReference type="GO" id="GO:0016760">
    <property type="term" value="F:cellulose synthase (UDP-forming) activity"/>
    <property type="evidence" value="ECO:0007669"/>
    <property type="project" value="InterPro"/>
</dbReference>
<evidence type="ECO:0000256" key="8">
    <source>
        <dbReference type="PIRSR" id="PIRSR605150-1"/>
    </source>
</evidence>
<evidence type="ECO:0000256" key="4">
    <source>
        <dbReference type="ARBA" id="ARBA00022692"/>
    </source>
</evidence>
<evidence type="ECO:0000256" key="5">
    <source>
        <dbReference type="ARBA" id="ARBA00022989"/>
    </source>
</evidence>
<feature type="transmembrane region" description="Helical" evidence="11">
    <location>
        <begin position="24"/>
        <end position="41"/>
    </location>
</feature>
<keyword evidence="4 11" id="KW-0812">Transmembrane</keyword>
<evidence type="ECO:0000256" key="11">
    <source>
        <dbReference type="SAM" id="Phobius"/>
    </source>
</evidence>
<feature type="binding site" evidence="10">
    <location>
        <position position="282"/>
    </location>
    <ligand>
        <name>Mn(2+)</name>
        <dbReference type="ChEBI" id="CHEBI:29035"/>
    </ligand>
</feature>
<feature type="transmembrane region" description="Helical" evidence="11">
    <location>
        <begin position="629"/>
        <end position="650"/>
    </location>
</feature>
<dbReference type="AlphaFoldDB" id="A0AA88U8T7"/>
<feature type="binding site" evidence="9">
    <location>
        <position position="140"/>
    </location>
    <ligand>
        <name>UDP-alpha-D-glucose</name>
        <dbReference type="ChEBI" id="CHEBI:58885"/>
    </ligand>
</feature>
<dbReference type="GO" id="GO:0016020">
    <property type="term" value="C:membrane"/>
    <property type="evidence" value="ECO:0007669"/>
    <property type="project" value="InterPro"/>
</dbReference>
<dbReference type="GO" id="GO:0030244">
    <property type="term" value="P:cellulose biosynthetic process"/>
    <property type="evidence" value="ECO:0007669"/>
    <property type="project" value="InterPro"/>
</dbReference>
<gene>
    <name evidence="12" type="ORF">RJ640_022033</name>
</gene>
<keyword evidence="5 11" id="KW-1133">Transmembrane helix</keyword>
<keyword evidence="7" id="KW-0961">Cell wall biogenesis/degradation</keyword>
<evidence type="ECO:0000256" key="9">
    <source>
        <dbReference type="PIRSR" id="PIRSR605150-2"/>
    </source>
</evidence>
<feature type="transmembrane region" description="Helical" evidence="11">
    <location>
        <begin position="662"/>
        <end position="683"/>
    </location>
</feature>
<evidence type="ECO:0000313" key="13">
    <source>
        <dbReference type="Proteomes" id="UP001187471"/>
    </source>
</evidence>
<dbReference type="EMBL" id="JAVXUO010002474">
    <property type="protein sequence ID" value="KAK2972976.1"/>
    <property type="molecule type" value="Genomic_DNA"/>
</dbReference>
<sequence>MDDTLPLHLCHVQKFFLIINRSHTLFHSVSLMFLVYYRASFVLRTIKARDAPILPYVFVFASELLLSYIWLLNQAYRWRPVSRTVFPERLPQDEKLPALDVFVCTADPIKEPTLEVMNTVLSAMALEYPPEKLYVYLSDDGGCSATLHAMQEAWKFAKWWLPFCRRYGIKTRCPETYFSAAEDDYGDCKSIPEFVADKQKVKKRYEVFTELVTRIREKESVIPTGDHSPAVKWQLCNLLDLEVAYTRLCHITPIAFHIKVIDDDSVGDQTEMPLLLYVSLLDCDMYCNDPKSARQAMCFHLDSKMSPSLAFVQFPQKFYNISKDDIYDSQLRSTFKILWPGFDGLKGPCLSGSCFFIKKDALYHASIQGEHSFRLSEDFIKSLGQKDKANVTSLRDSSSKVLQETLLLASCAYENQTKWGEEASFRFFPVVEDYFTGFKLHCKGWTSVYFDPPRPSFLGSGTSNLNDFLVQGTRWACGLVEVGISRFCPLIYGSLRCQFCRACATGKLHSFLCTFAPVVLSYHSTALSCEWHFLVSNSYFMLFSLMFISSQSKHIQEVLLTGGSIQTWRNEQRVWMMKSVTSHLYGSLDAIMERLGMKEPSFLLTNKIVDDEQVERYHMGKFDYQTSTMLLVPLFTLVNLNVASLIWGFAKAYYAGSCNTMFFQVFLSAFIVTLNYPIIEGVVLRTDNGRVPPSITLLSAVLSVAFLRNVVQHILIDRMPSKLKETNKIRIMV</sequence>
<dbReference type="Proteomes" id="UP001187471">
    <property type="component" value="Unassembled WGS sequence"/>
</dbReference>
<organism evidence="12 13">
    <name type="scientific">Escallonia rubra</name>
    <dbReference type="NCBI Taxonomy" id="112253"/>
    <lineage>
        <taxon>Eukaryota</taxon>
        <taxon>Viridiplantae</taxon>
        <taxon>Streptophyta</taxon>
        <taxon>Embryophyta</taxon>
        <taxon>Tracheophyta</taxon>
        <taxon>Spermatophyta</taxon>
        <taxon>Magnoliopsida</taxon>
        <taxon>eudicotyledons</taxon>
        <taxon>Gunneridae</taxon>
        <taxon>Pentapetalae</taxon>
        <taxon>asterids</taxon>
        <taxon>campanulids</taxon>
        <taxon>Escalloniales</taxon>
        <taxon>Escalloniaceae</taxon>
        <taxon>Escallonia</taxon>
    </lineage>
</organism>
<evidence type="ECO:0000313" key="12">
    <source>
        <dbReference type="EMBL" id="KAK2972976.1"/>
    </source>
</evidence>
<dbReference type="InterPro" id="IPR005150">
    <property type="entry name" value="Cellulose_synth"/>
</dbReference>
<accession>A0AA88U8T7</accession>
<dbReference type="Gene3D" id="3.90.550.10">
    <property type="entry name" value="Spore Coat Polysaccharide Biosynthesis Protein SpsA, Chain A"/>
    <property type="match status" value="2"/>
</dbReference>